<dbReference type="AlphaFoldDB" id="A5B4Q6"/>
<sequence length="146" mass="16666">MEEAGSFCKIDHLKLPLDSPFQLYLYSLVVVSEKTEHNMSVRFPYNLSDYKYFRDKASGEMNGKMYSATELVNDISDLRLRKVRFRVCGAVEPMTDLHRGVEDYYAVSPGIVIRRLPELRSVALKGKPHSTDFNLVPDGWGGNVYP</sequence>
<protein>
    <recommendedName>
        <fullName evidence="1">Transport inhibitor response 1 domain-containing protein</fullName>
    </recommendedName>
</protein>
<name>A5B4Q6_VITVI</name>
<dbReference type="EMBL" id="AM446515">
    <property type="protein sequence ID" value="CAN67534.1"/>
    <property type="molecule type" value="Genomic_DNA"/>
</dbReference>
<proteinExistence type="predicted"/>
<reference evidence="2" key="1">
    <citation type="journal article" date="2007" name="PLoS ONE">
        <title>The first genome sequence of an elite grapevine cultivar (Pinot noir Vitis vinifera L.): coping with a highly heterozygous genome.</title>
        <authorList>
            <person name="Velasco R."/>
            <person name="Zharkikh A."/>
            <person name="Troggio M."/>
            <person name="Cartwright D.A."/>
            <person name="Cestaro A."/>
            <person name="Pruss D."/>
            <person name="Pindo M."/>
            <person name="FitzGerald L.M."/>
            <person name="Vezzulli S."/>
            <person name="Reid J."/>
            <person name="Malacarne G."/>
            <person name="Iliev D."/>
            <person name="Coppola G."/>
            <person name="Wardell B."/>
            <person name="Micheletti D."/>
            <person name="Macalma T."/>
            <person name="Facci M."/>
            <person name="Mitchell J.T."/>
            <person name="Perazzolli M."/>
            <person name="Eldredge G."/>
            <person name="Gatto P."/>
            <person name="Oyzerski R."/>
            <person name="Moretto M."/>
            <person name="Gutin N."/>
            <person name="Stefanini M."/>
            <person name="Chen Y."/>
            <person name="Segala C."/>
            <person name="Davenport C."/>
            <person name="Dematte L."/>
            <person name="Mraz A."/>
            <person name="Battilana J."/>
            <person name="Stormo K."/>
            <person name="Costa F."/>
            <person name="Tao Q."/>
            <person name="Si-Ammour A."/>
            <person name="Harkins T."/>
            <person name="Lackey A."/>
            <person name="Perbost C."/>
            <person name="Taillon B."/>
            <person name="Stella A."/>
            <person name="Solovyev V."/>
            <person name="Fawcett J.A."/>
            <person name="Sterck L."/>
            <person name="Vandepoele K."/>
            <person name="Grando S.M."/>
            <person name="Toppo S."/>
            <person name="Moser C."/>
            <person name="Lanchbury J."/>
            <person name="Bogden R."/>
            <person name="Skolnick M."/>
            <person name="Sgaramella V."/>
            <person name="Bhatnagar S.K."/>
            <person name="Fontana P."/>
            <person name="Gutin A."/>
            <person name="Van de Peer Y."/>
            <person name="Salamini F."/>
            <person name="Viola R."/>
        </authorList>
    </citation>
    <scope>NUCLEOTIDE SEQUENCE</scope>
</reference>
<evidence type="ECO:0000259" key="1">
    <source>
        <dbReference type="Pfam" id="PF18791"/>
    </source>
</evidence>
<accession>A5B4Q6</accession>
<dbReference type="Gene3D" id="3.80.10.10">
    <property type="entry name" value="Ribonuclease Inhibitor"/>
    <property type="match status" value="1"/>
</dbReference>
<dbReference type="InterPro" id="IPR041101">
    <property type="entry name" value="Transp_inhibit"/>
</dbReference>
<dbReference type="InterPro" id="IPR032675">
    <property type="entry name" value="LRR_dom_sf"/>
</dbReference>
<dbReference type="Pfam" id="PF18791">
    <property type="entry name" value="Transp_inhibit"/>
    <property type="match status" value="1"/>
</dbReference>
<evidence type="ECO:0000313" key="2">
    <source>
        <dbReference type="EMBL" id="CAN67534.1"/>
    </source>
</evidence>
<organism evidence="2">
    <name type="scientific">Vitis vinifera</name>
    <name type="common">Grape</name>
    <dbReference type="NCBI Taxonomy" id="29760"/>
    <lineage>
        <taxon>Eukaryota</taxon>
        <taxon>Viridiplantae</taxon>
        <taxon>Streptophyta</taxon>
        <taxon>Embryophyta</taxon>
        <taxon>Tracheophyta</taxon>
        <taxon>Spermatophyta</taxon>
        <taxon>Magnoliopsida</taxon>
        <taxon>eudicotyledons</taxon>
        <taxon>Gunneridae</taxon>
        <taxon>Pentapetalae</taxon>
        <taxon>rosids</taxon>
        <taxon>Vitales</taxon>
        <taxon>Vitaceae</taxon>
        <taxon>Viteae</taxon>
        <taxon>Vitis</taxon>
    </lineage>
</organism>
<gene>
    <name evidence="2" type="ORF">VITISV_000203</name>
</gene>
<feature type="domain" description="Transport inhibitor response 1" evidence="1">
    <location>
        <begin position="117"/>
        <end position="146"/>
    </location>
</feature>